<dbReference type="AlphaFoldDB" id="A0A382JVB0"/>
<evidence type="ECO:0000313" key="1">
    <source>
        <dbReference type="EMBL" id="SVC15709.1"/>
    </source>
</evidence>
<dbReference type="InterPro" id="IPR019734">
    <property type="entry name" value="TPR_rpt"/>
</dbReference>
<dbReference type="Gene3D" id="1.25.40.10">
    <property type="entry name" value="Tetratricopeptide repeat domain"/>
    <property type="match status" value="1"/>
</dbReference>
<dbReference type="EMBL" id="UINC01076486">
    <property type="protein sequence ID" value="SVC15709.1"/>
    <property type="molecule type" value="Genomic_DNA"/>
</dbReference>
<dbReference type="InterPro" id="IPR011990">
    <property type="entry name" value="TPR-like_helical_dom_sf"/>
</dbReference>
<organism evidence="1">
    <name type="scientific">marine metagenome</name>
    <dbReference type="NCBI Taxonomy" id="408172"/>
    <lineage>
        <taxon>unclassified sequences</taxon>
        <taxon>metagenomes</taxon>
        <taxon>ecological metagenomes</taxon>
    </lineage>
</organism>
<protein>
    <submittedName>
        <fullName evidence="1">Uncharacterized protein</fullName>
    </submittedName>
</protein>
<name>A0A382JVB0_9ZZZZ</name>
<dbReference type="SUPFAM" id="SSF48452">
    <property type="entry name" value="TPR-like"/>
    <property type="match status" value="1"/>
</dbReference>
<gene>
    <name evidence="1" type="ORF">METZ01_LOCUS268563</name>
</gene>
<dbReference type="Pfam" id="PF13431">
    <property type="entry name" value="TPR_17"/>
    <property type="match status" value="1"/>
</dbReference>
<dbReference type="PROSITE" id="PS50005">
    <property type="entry name" value="TPR"/>
    <property type="match status" value="1"/>
</dbReference>
<dbReference type="SMART" id="SM00028">
    <property type="entry name" value="TPR"/>
    <property type="match status" value="2"/>
</dbReference>
<accession>A0A382JVB0</accession>
<sequence length="166" mass="18935">MINLKKNIKFLITLFILLGLSSHSNFVYAAGSSGDGAADKTSLYKSGKKLVLKAKKLEKKDKIEKAKKLYLKAYKKLEKAYAKDKKNADILNYLGYTLRKTGDLEQAEIYYLKGLELDSKHLGINEYLGELYVQTNRIELAKERLGVLKGCNCEEYEELKELIEEN</sequence>
<reference evidence="1" key="1">
    <citation type="submission" date="2018-05" db="EMBL/GenBank/DDBJ databases">
        <authorList>
            <person name="Lanie J.A."/>
            <person name="Ng W.-L."/>
            <person name="Kazmierczak K.M."/>
            <person name="Andrzejewski T.M."/>
            <person name="Davidsen T.M."/>
            <person name="Wayne K.J."/>
            <person name="Tettelin H."/>
            <person name="Glass J.I."/>
            <person name="Rusch D."/>
            <person name="Podicherti R."/>
            <person name="Tsui H.-C.T."/>
            <person name="Winkler M.E."/>
        </authorList>
    </citation>
    <scope>NUCLEOTIDE SEQUENCE</scope>
</reference>
<proteinExistence type="predicted"/>